<keyword evidence="2" id="KW-1185">Reference proteome</keyword>
<organism evidence="1 2">
    <name type="scientific">Candidatus Enterovibrio escicola</name>
    <dbReference type="NCBI Taxonomy" id="1927127"/>
    <lineage>
        <taxon>Bacteria</taxon>
        <taxon>Pseudomonadati</taxon>
        <taxon>Pseudomonadota</taxon>
        <taxon>Gammaproteobacteria</taxon>
        <taxon>Vibrionales</taxon>
        <taxon>Vibrionaceae</taxon>
        <taxon>Enterovibrio</taxon>
    </lineage>
</organism>
<dbReference type="EMBL" id="NBYY01000013">
    <property type="protein sequence ID" value="PCS22990.1"/>
    <property type="molecule type" value="Genomic_DNA"/>
</dbReference>
<reference evidence="2" key="1">
    <citation type="submission" date="2017-04" db="EMBL/GenBank/DDBJ databases">
        <title>Genome evolution of the luminous symbionts of deep sea anglerfish.</title>
        <authorList>
            <person name="Hendry T.A."/>
        </authorList>
    </citation>
    <scope>NUCLEOTIDE SEQUENCE [LARGE SCALE GENOMIC DNA]</scope>
</reference>
<sequence>MDYHKGSLSETAMFRYKELLSPKLTLRHCNGFSYKMTKSIPSKFDLEKQRDFIRYYDELKAFCIKEEPVLFIDAVHSTQAIKIIHRWISTVQDKSLATTEVTVS</sequence>
<dbReference type="Proteomes" id="UP000219020">
    <property type="component" value="Unassembled WGS sequence"/>
</dbReference>
<accession>A0A2A5T4E1</accession>
<evidence type="ECO:0000313" key="1">
    <source>
        <dbReference type="EMBL" id="PCS22990.1"/>
    </source>
</evidence>
<dbReference type="AlphaFoldDB" id="A0A2A5T4E1"/>
<evidence type="ECO:0000313" key="2">
    <source>
        <dbReference type="Proteomes" id="UP000219020"/>
    </source>
</evidence>
<protein>
    <submittedName>
        <fullName evidence="1">Mobile element protein</fullName>
    </submittedName>
</protein>
<name>A0A2A5T4E1_9GAMM</name>
<comment type="caution">
    <text evidence="1">The sequence shown here is derived from an EMBL/GenBank/DDBJ whole genome shotgun (WGS) entry which is preliminary data.</text>
</comment>
<proteinExistence type="predicted"/>
<gene>
    <name evidence="1" type="ORF">BTN49_1549</name>
</gene>